<dbReference type="EMBL" id="MT631310">
    <property type="protein sequence ID" value="QNO48115.1"/>
    <property type="molecule type" value="Genomic_DNA"/>
</dbReference>
<reference evidence="1" key="1">
    <citation type="submission" date="2020-06" db="EMBL/GenBank/DDBJ databases">
        <title>Unique genomic features of the anaerobic methanotrophic archaea.</title>
        <authorList>
            <person name="Chadwick G.L."/>
            <person name="Skennerton C.T."/>
            <person name="Laso-Perez R."/>
            <person name="Leu A.O."/>
            <person name="Speth D.R."/>
            <person name="Yu H."/>
            <person name="Morgan-Lang C."/>
            <person name="Hatzenpichler R."/>
            <person name="Goudeau D."/>
            <person name="Malmstrom R."/>
            <person name="Brazelton W.J."/>
            <person name="Woyke T."/>
            <person name="Hallam S.J."/>
            <person name="Tyson G.W."/>
            <person name="Wegener G."/>
            <person name="Boetius A."/>
            <person name="Orphan V."/>
        </authorList>
    </citation>
    <scope>NUCLEOTIDE SEQUENCE</scope>
</reference>
<evidence type="ECO:0000313" key="1">
    <source>
        <dbReference type="EMBL" id="QNO48115.1"/>
    </source>
</evidence>
<gene>
    <name evidence="1" type="ORF">FNPNCKDB_00006</name>
</gene>
<dbReference type="AlphaFoldDB" id="A0A7G9YJD1"/>
<accession>A0A7G9YJD1</accession>
<proteinExistence type="predicted"/>
<sequence>MGMFRRKIIFVYRNECILFLFGIQILNYAFCYEITKVDLAVFKPFELLLCCEQTSTLCHQQWSASPAHVGVEDYITPLERGIELVADYTSPPFCSDLAHQTLRIFMDADQSTIQEYLTCH</sequence>
<name>A0A7G9YJD1_9EURY</name>
<organism evidence="1">
    <name type="scientific">Candidatus Methanogaster sp. ANME-2c ERB4</name>
    <dbReference type="NCBI Taxonomy" id="2759911"/>
    <lineage>
        <taxon>Archaea</taxon>
        <taxon>Methanobacteriati</taxon>
        <taxon>Methanobacteriota</taxon>
        <taxon>Stenosarchaea group</taxon>
        <taxon>Methanomicrobia</taxon>
        <taxon>Methanosarcinales</taxon>
        <taxon>ANME-2 cluster</taxon>
        <taxon>Candidatus Methanogasteraceae</taxon>
        <taxon>Candidatus Methanogaster</taxon>
    </lineage>
</organism>
<protein>
    <submittedName>
        <fullName evidence="1">Uncharacterized protein</fullName>
    </submittedName>
</protein>